<protein>
    <submittedName>
        <fullName evidence="2">Putative ficolin/ixoderin</fullName>
    </submittedName>
</protein>
<dbReference type="GO" id="GO:0005615">
    <property type="term" value="C:extracellular space"/>
    <property type="evidence" value="ECO:0007669"/>
    <property type="project" value="TreeGrafter"/>
</dbReference>
<dbReference type="PROSITE" id="PS51406">
    <property type="entry name" value="FIBRINOGEN_C_2"/>
    <property type="match status" value="1"/>
</dbReference>
<sequence length="292" mass="33481">MFVAFLFIPVVAGNVFMEESIPNIPEITERQSTWTQDYTIFDPCNTNKPGNRNVSCSQLKRQGHNDNKEYKIYILGKPIKVTCDMKSKDGGGWTVIQRQSKDEKNESFFDRKFEEYESGFGTAGGSFWIGLENLRALTSFPNNQQALKIEMKRSNGQWSTTVVYYHKFQVGSKDQQYKLTIEEYDYKKAGTVYNAMSNQNGTGFTVKLNGKPKSKEPSCFKETLTGGWWFKVNECNYANLNGRKIGIVLDSKPRGITWIETGKTDSYYYTFEKVEMKIRDADFGFCTGKKKS</sequence>
<dbReference type="Gene3D" id="3.90.215.10">
    <property type="entry name" value="Gamma Fibrinogen, chain A, domain 1"/>
    <property type="match status" value="1"/>
</dbReference>
<feature type="domain" description="Fibrinogen C-terminal" evidence="1">
    <location>
        <begin position="47"/>
        <end position="282"/>
    </location>
</feature>
<organism evidence="2">
    <name type="scientific">Ixodes ricinus</name>
    <name type="common">Common tick</name>
    <name type="synonym">Acarus ricinus</name>
    <dbReference type="NCBI Taxonomy" id="34613"/>
    <lineage>
        <taxon>Eukaryota</taxon>
        <taxon>Metazoa</taxon>
        <taxon>Ecdysozoa</taxon>
        <taxon>Arthropoda</taxon>
        <taxon>Chelicerata</taxon>
        <taxon>Arachnida</taxon>
        <taxon>Acari</taxon>
        <taxon>Parasitiformes</taxon>
        <taxon>Ixodida</taxon>
        <taxon>Ixodoidea</taxon>
        <taxon>Ixodidae</taxon>
        <taxon>Ixodinae</taxon>
        <taxon>Ixodes</taxon>
    </lineage>
</organism>
<dbReference type="PANTHER" id="PTHR19143">
    <property type="entry name" value="FIBRINOGEN/TENASCIN/ANGIOPOEITIN"/>
    <property type="match status" value="1"/>
</dbReference>
<evidence type="ECO:0000259" key="1">
    <source>
        <dbReference type="PROSITE" id="PS51406"/>
    </source>
</evidence>
<accession>A0A6B0V9E7</accession>
<dbReference type="PANTHER" id="PTHR19143:SF458">
    <property type="entry name" value="FIBRINOGEN C-TERMINAL DOMAIN-CONTAINING PROTEIN-RELATED"/>
    <property type="match status" value="1"/>
</dbReference>
<dbReference type="AlphaFoldDB" id="A0A6B0V9E7"/>
<dbReference type="EMBL" id="GIFC01015745">
    <property type="protein sequence ID" value="MXU97828.1"/>
    <property type="molecule type" value="Transcribed_RNA"/>
</dbReference>
<dbReference type="SUPFAM" id="SSF56496">
    <property type="entry name" value="Fibrinogen C-terminal domain-like"/>
    <property type="match status" value="1"/>
</dbReference>
<dbReference type="InterPro" id="IPR002181">
    <property type="entry name" value="Fibrinogen_a/b/g_C_dom"/>
</dbReference>
<proteinExistence type="predicted"/>
<reference evidence="2" key="1">
    <citation type="submission" date="2019-12" db="EMBL/GenBank/DDBJ databases">
        <title>An insight into the sialome of adult female Ixodes ricinus ticks feeding for 6 days.</title>
        <authorList>
            <person name="Perner J."/>
            <person name="Ribeiro J.M.C."/>
        </authorList>
    </citation>
    <scope>NUCLEOTIDE SEQUENCE</scope>
    <source>
        <strain evidence="2">Semi-engorged</strain>
        <tissue evidence="2">Salivary glands</tissue>
    </source>
</reference>
<dbReference type="InterPro" id="IPR014716">
    <property type="entry name" value="Fibrinogen_a/b/g_C_1"/>
</dbReference>
<dbReference type="InterPro" id="IPR050373">
    <property type="entry name" value="Fibrinogen_C-term_domain"/>
</dbReference>
<dbReference type="Pfam" id="PF00147">
    <property type="entry name" value="Fibrinogen_C"/>
    <property type="match status" value="1"/>
</dbReference>
<name>A0A6B0V9E7_IXORI</name>
<dbReference type="SMART" id="SM00186">
    <property type="entry name" value="FBG"/>
    <property type="match status" value="1"/>
</dbReference>
<evidence type="ECO:0000313" key="2">
    <source>
        <dbReference type="EMBL" id="MXU97828.1"/>
    </source>
</evidence>
<dbReference type="InterPro" id="IPR036056">
    <property type="entry name" value="Fibrinogen-like_C"/>
</dbReference>